<evidence type="ECO:0008006" key="3">
    <source>
        <dbReference type="Google" id="ProtNLM"/>
    </source>
</evidence>
<protein>
    <recommendedName>
        <fullName evidence="3">DUF4242 domain-containing protein</fullName>
    </recommendedName>
</protein>
<evidence type="ECO:0000313" key="2">
    <source>
        <dbReference type="Proteomes" id="UP000070184"/>
    </source>
</evidence>
<organism evidence="1 2">
    <name type="scientific">candidate division MSBL1 archaeon SCGC-AAA259B11</name>
    <dbReference type="NCBI Taxonomy" id="1698260"/>
    <lineage>
        <taxon>Archaea</taxon>
        <taxon>Methanobacteriati</taxon>
        <taxon>Methanobacteriota</taxon>
        <taxon>candidate division MSBL1</taxon>
    </lineage>
</organism>
<evidence type="ECO:0000313" key="1">
    <source>
        <dbReference type="EMBL" id="KXA88535.1"/>
    </source>
</evidence>
<dbReference type="AlphaFoldDB" id="A0A133U2W6"/>
<reference evidence="1 2" key="1">
    <citation type="journal article" date="2016" name="Sci. Rep.">
        <title>Metabolic traits of an uncultured archaeal lineage -MSBL1- from brine pools of the Red Sea.</title>
        <authorList>
            <person name="Mwirichia R."/>
            <person name="Alam I."/>
            <person name="Rashid M."/>
            <person name="Vinu M."/>
            <person name="Ba-Alawi W."/>
            <person name="Anthony Kamau A."/>
            <person name="Kamanda Ngugi D."/>
            <person name="Goker M."/>
            <person name="Klenk H.P."/>
            <person name="Bajic V."/>
            <person name="Stingl U."/>
        </authorList>
    </citation>
    <scope>NUCLEOTIDE SEQUENCE [LARGE SCALE GENOMIC DNA]</scope>
    <source>
        <strain evidence="1">SCGC-AAA259B11</strain>
    </source>
</reference>
<dbReference type="Proteomes" id="UP000070184">
    <property type="component" value="Unassembled WGS sequence"/>
</dbReference>
<dbReference type="EMBL" id="LHXK01000108">
    <property type="protein sequence ID" value="KXA88535.1"/>
    <property type="molecule type" value="Genomic_DNA"/>
</dbReference>
<sequence>MSKFLAVHPMPEPMTVEDATPVGEKTKSLSNADAYWVSSWAQLDDEGKIVKLFCEWNAKSLEDVEDLIEKTEVPTEGVYPMMKVDSEDFR</sequence>
<name>A0A133U2W6_9EURY</name>
<accession>A0A133U2W6</accession>
<gene>
    <name evidence="1" type="ORF">AKJ61_04710</name>
</gene>
<proteinExistence type="predicted"/>
<comment type="caution">
    <text evidence="1">The sequence shown here is derived from an EMBL/GenBank/DDBJ whole genome shotgun (WGS) entry which is preliminary data.</text>
</comment>
<keyword evidence="2" id="KW-1185">Reference proteome</keyword>